<evidence type="ECO:0000313" key="4">
    <source>
        <dbReference type="EMBL" id="VDI72541.1"/>
    </source>
</evidence>
<protein>
    <recommendedName>
        <fullName evidence="3">B box-type domain-containing protein</fullName>
    </recommendedName>
</protein>
<gene>
    <name evidence="4" type="ORF">MGAL_10B059151</name>
</gene>
<feature type="coiled-coil region" evidence="2">
    <location>
        <begin position="130"/>
        <end position="157"/>
    </location>
</feature>
<dbReference type="Proteomes" id="UP000596742">
    <property type="component" value="Unassembled WGS sequence"/>
</dbReference>
<reference evidence="4" key="1">
    <citation type="submission" date="2018-11" db="EMBL/GenBank/DDBJ databases">
        <authorList>
            <person name="Alioto T."/>
            <person name="Alioto T."/>
        </authorList>
    </citation>
    <scope>NUCLEOTIDE SEQUENCE</scope>
</reference>
<keyword evidence="1" id="KW-0479">Metal-binding</keyword>
<proteinExistence type="predicted"/>
<dbReference type="Gene3D" id="2.120.10.30">
    <property type="entry name" value="TolB, C-terminal domain"/>
    <property type="match status" value="1"/>
</dbReference>
<sequence length="553" mass="63038">MASQAFCDPCSEEDKSSFATRYCTDCEEQLCQDCTESHLRFKAFKSHHVINLSAIGSTIHVPESAKKNCNIHVDILLDYYCTDHESVCCRACIPDCHRTCEKVLPLDQAAKDVKKSSLFVDIFKDITHIVETLDHLLANREQNLQLLEQNKITITEQIRMLKIRLIKHIDDLECDLVAKFVTMQEKNEAEIQKQKNDILKLSTTLCDSKNELEFLKNHGSNNQLFLALRENVSEIQKAESKLDYIISSTKQVEIKFYERKNLNMGSIGSVLDRSRSCSVQYRPLRNKNAQAQPYAAKPLIEFKSGVKLNLKSGENYYLTDLVVTRDNKLLLCNYNPSYPKVYIYSECKYFEKEITFPSDPFGIALIPHSSKAIVTMPLSKSIQFVDTASMTIAGNQVHVWFAFNGVAATEDKIFCGDEQGSIHVLDTNGLYQSKIPCCRSPIYFIVYNTLNNQLLVRSRGDLRCVKLDGTPVYRYNKISGVAGITMDKHENVYLAGYNTHSILRLSPDGKFHDTVLRKDDGVSYPYGVTFSRDFCKLVVLNNSHKSVVFYRFK</sequence>
<evidence type="ECO:0000313" key="5">
    <source>
        <dbReference type="Proteomes" id="UP000596742"/>
    </source>
</evidence>
<comment type="caution">
    <text evidence="4">The sequence shown here is derived from an EMBL/GenBank/DDBJ whole genome shotgun (WGS) entry which is preliminary data.</text>
</comment>
<organism evidence="4 5">
    <name type="scientific">Mytilus galloprovincialis</name>
    <name type="common">Mediterranean mussel</name>
    <dbReference type="NCBI Taxonomy" id="29158"/>
    <lineage>
        <taxon>Eukaryota</taxon>
        <taxon>Metazoa</taxon>
        <taxon>Spiralia</taxon>
        <taxon>Lophotrochozoa</taxon>
        <taxon>Mollusca</taxon>
        <taxon>Bivalvia</taxon>
        <taxon>Autobranchia</taxon>
        <taxon>Pteriomorphia</taxon>
        <taxon>Mytilida</taxon>
        <taxon>Mytiloidea</taxon>
        <taxon>Mytilidae</taxon>
        <taxon>Mytilinae</taxon>
        <taxon>Mytilus</taxon>
    </lineage>
</organism>
<accession>A0A8B6H2J2</accession>
<dbReference type="PANTHER" id="PTHR25462:SF296">
    <property type="entry name" value="MEIOTIC P26, ISOFORM F"/>
    <property type="match status" value="1"/>
</dbReference>
<evidence type="ECO:0000259" key="3">
    <source>
        <dbReference type="PROSITE" id="PS50119"/>
    </source>
</evidence>
<evidence type="ECO:0000256" key="1">
    <source>
        <dbReference type="PROSITE-ProRule" id="PRU00024"/>
    </source>
</evidence>
<dbReference type="InterPro" id="IPR000315">
    <property type="entry name" value="Znf_B-box"/>
</dbReference>
<dbReference type="Gene3D" id="3.30.160.60">
    <property type="entry name" value="Classic Zinc Finger"/>
    <property type="match status" value="1"/>
</dbReference>
<keyword evidence="5" id="KW-1185">Reference proteome</keyword>
<dbReference type="CDD" id="cd19757">
    <property type="entry name" value="Bbox1"/>
    <property type="match status" value="1"/>
</dbReference>
<name>A0A8B6H2J2_MYTGA</name>
<dbReference type="EMBL" id="UYJE01009343">
    <property type="protein sequence ID" value="VDI72541.1"/>
    <property type="molecule type" value="Genomic_DNA"/>
</dbReference>
<dbReference type="InterPro" id="IPR047153">
    <property type="entry name" value="TRIM45/56/19-like"/>
</dbReference>
<keyword evidence="2" id="KW-0175">Coiled coil</keyword>
<keyword evidence="1" id="KW-0863">Zinc-finger</keyword>
<dbReference type="GO" id="GO:0008270">
    <property type="term" value="F:zinc ion binding"/>
    <property type="evidence" value="ECO:0007669"/>
    <property type="project" value="UniProtKB-KW"/>
</dbReference>
<dbReference type="PROSITE" id="PS50119">
    <property type="entry name" value="ZF_BBOX"/>
    <property type="match status" value="1"/>
</dbReference>
<evidence type="ECO:0000256" key="2">
    <source>
        <dbReference type="SAM" id="Coils"/>
    </source>
</evidence>
<dbReference type="PANTHER" id="PTHR25462">
    <property type="entry name" value="BONUS, ISOFORM C-RELATED"/>
    <property type="match status" value="1"/>
</dbReference>
<dbReference type="InterPro" id="IPR011042">
    <property type="entry name" value="6-blade_b-propeller_TolB-like"/>
</dbReference>
<dbReference type="OrthoDB" id="6043419at2759"/>
<dbReference type="SUPFAM" id="SSF101898">
    <property type="entry name" value="NHL repeat"/>
    <property type="match status" value="1"/>
</dbReference>
<feature type="domain" description="B box-type" evidence="3">
    <location>
        <begin position="2"/>
        <end position="52"/>
    </location>
</feature>
<keyword evidence="1" id="KW-0862">Zinc</keyword>
<dbReference type="AlphaFoldDB" id="A0A8B6H2J2"/>